<dbReference type="EMBL" id="MFJM01000007">
    <property type="protein sequence ID" value="OGG19047.1"/>
    <property type="molecule type" value="Genomic_DNA"/>
</dbReference>
<protein>
    <submittedName>
        <fullName evidence="1">Uncharacterized protein</fullName>
    </submittedName>
</protein>
<name>A0A1F6A457_9BACT</name>
<dbReference type="STRING" id="1798383.A3D78_06795"/>
<evidence type="ECO:0000313" key="2">
    <source>
        <dbReference type="Proteomes" id="UP000176253"/>
    </source>
</evidence>
<accession>A0A1F6A457</accession>
<dbReference type="AlphaFoldDB" id="A0A1F6A457"/>
<reference evidence="1 2" key="1">
    <citation type="journal article" date="2016" name="Nat. Commun.">
        <title>Thousands of microbial genomes shed light on interconnected biogeochemical processes in an aquifer system.</title>
        <authorList>
            <person name="Anantharaman K."/>
            <person name="Brown C.T."/>
            <person name="Hug L.A."/>
            <person name="Sharon I."/>
            <person name="Castelle C.J."/>
            <person name="Probst A.J."/>
            <person name="Thomas B.C."/>
            <person name="Singh A."/>
            <person name="Wilkins M.J."/>
            <person name="Karaoz U."/>
            <person name="Brodie E.L."/>
            <person name="Williams K.H."/>
            <person name="Hubbard S.S."/>
            <person name="Banfield J.F."/>
        </authorList>
    </citation>
    <scope>NUCLEOTIDE SEQUENCE [LARGE SCALE GENOMIC DNA]</scope>
</reference>
<organism evidence="1 2">
    <name type="scientific">Candidatus Gottesmanbacteria bacterium RIFCSPHIGHO2_02_FULL_39_14</name>
    <dbReference type="NCBI Taxonomy" id="1798383"/>
    <lineage>
        <taxon>Bacteria</taxon>
        <taxon>Candidatus Gottesmaniibacteriota</taxon>
    </lineage>
</organism>
<comment type="caution">
    <text evidence="1">The sequence shown here is derived from an EMBL/GenBank/DDBJ whole genome shotgun (WGS) entry which is preliminary data.</text>
</comment>
<dbReference type="Proteomes" id="UP000176253">
    <property type="component" value="Unassembled WGS sequence"/>
</dbReference>
<proteinExistence type="predicted"/>
<gene>
    <name evidence="1" type="ORF">A3D78_06795</name>
</gene>
<sequence>MGRTLIVSGNHPVDKSFNSQELTAAVDNRHRIYSYFPFRKVQIRINSDGSVEGSATVNYEDAVNYLLSLGVSSADISEGTNKFKIPNTNLPVYLKVSGSVINNKSQIDIQQAQIANISVPKNLIDEYGPGLNGLIESIIKDR</sequence>
<evidence type="ECO:0000313" key="1">
    <source>
        <dbReference type="EMBL" id="OGG19047.1"/>
    </source>
</evidence>